<evidence type="ECO:0000313" key="2">
    <source>
        <dbReference type="EMBL" id="KAF2725454.1"/>
    </source>
</evidence>
<feature type="region of interest" description="Disordered" evidence="1">
    <location>
        <begin position="1"/>
        <end position="72"/>
    </location>
</feature>
<reference evidence="2" key="1">
    <citation type="journal article" date="2020" name="Stud. Mycol.">
        <title>101 Dothideomycetes genomes: a test case for predicting lifestyles and emergence of pathogens.</title>
        <authorList>
            <person name="Haridas S."/>
            <person name="Albert R."/>
            <person name="Binder M."/>
            <person name="Bloem J."/>
            <person name="Labutti K."/>
            <person name="Salamov A."/>
            <person name="Andreopoulos B."/>
            <person name="Baker S."/>
            <person name="Barry K."/>
            <person name="Bills G."/>
            <person name="Bluhm B."/>
            <person name="Cannon C."/>
            <person name="Castanera R."/>
            <person name="Culley D."/>
            <person name="Daum C."/>
            <person name="Ezra D."/>
            <person name="Gonzalez J."/>
            <person name="Henrissat B."/>
            <person name="Kuo A."/>
            <person name="Liang C."/>
            <person name="Lipzen A."/>
            <person name="Lutzoni F."/>
            <person name="Magnuson J."/>
            <person name="Mondo S."/>
            <person name="Nolan M."/>
            <person name="Ohm R."/>
            <person name="Pangilinan J."/>
            <person name="Park H.-J."/>
            <person name="Ramirez L."/>
            <person name="Alfaro M."/>
            <person name="Sun H."/>
            <person name="Tritt A."/>
            <person name="Yoshinaga Y."/>
            <person name="Zwiers L.-H."/>
            <person name="Turgeon B."/>
            <person name="Goodwin S."/>
            <person name="Spatafora J."/>
            <person name="Crous P."/>
            <person name="Grigoriev I."/>
        </authorList>
    </citation>
    <scope>NUCLEOTIDE SEQUENCE</scope>
    <source>
        <strain evidence="2">CBS 116435</strain>
    </source>
</reference>
<dbReference type="OrthoDB" id="5383784at2759"/>
<sequence>MGRQQYLTRLLLGRSPYEDVPDEHITPIEPAQIDASNPVSKPPHDGGDDDDATTTPLSNGATQQYDSKGRPINAETEAQYAELRRAQNDILALIGVVEKQDADETKQRSHEQLRRQARTTILAREHERGDDLGFMVTLAGLGPTWWVDYLLHRIIVGKVGAGVGANNSFIDILTYEWSLLRHASSLGGFYAVAWPGVAADVTYLLARTVLAAGVEHGISYLQNLVRRLGFSKRTTKRLHDGLLPFVCEIIMFGLEIWLLPLKQWSVLQQLHILPAVPLLPPRQVFYRHDPRSFSNWMWLPAFSRFTMFTYACSPAGMTLLADFLSSYNDDFADAPILHELTDFRYPEINSAFRPPQSPSISRDPAGWLLHKLYSVRERAMRWFGWKIERNDPILYLDRYEDDINPEPADDKQSNNWKADETTFQGRVQRSTALAHMTPTVLAQSIDGFLARLVMLPFTTAVLRSTAQGFLRWPMAPAFGALDSPEAVIGPFQAGLVAQAIRSGGAADDLVRLKAYASHLGLANLLCLGVQAGIVGSTYALARWQGVSMYGWGVGLP</sequence>
<gene>
    <name evidence="2" type="ORF">K431DRAFT_280827</name>
</gene>
<evidence type="ECO:0000256" key="1">
    <source>
        <dbReference type="SAM" id="MobiDB-lite"/>
    </source>
</evidence>
<comment type="caution">
    <text evidence="2">The sequence shown here is derived from an EMBL/GenBank/DDBJ whole genome shotgun (WGS) entry which is preliminary data.</text>
</comment>
<feature type="compositionally biased region" description="Polar residues" evidence="1">
    <location>
        <begin position="53"/>
        <end position="66"/>
    </location>
</feature>
<dbReference type="Proteomes" id="UP000799441">
    <property type="component" value="Unassembled WGS sequence"/>
</dbReference>
<proteinExistence type="predicted"/>
<evidence type="ECO:0000313" key="3">
    <source>
        <dbReference type="Proteomes" id="UP000799441"/>
    </source>
</evidence>
<name>A0A9P4QFG6_9PEZI</name>
<accession>A0A9P4QFG6</accession>
<protein>
    <submittedName>
        <fullName evidence="2">Uncharacterized protein</fullName>
    </submittedName>
</protein>
<organism evidence="2 3">
    <name type="scientific">Polychaeton citri CBS 116435</name>
    <dbReference type="NCBI Taxonomy" id="1314669"/>
    <lineage>
        <taxon>Eukaryota</taxon>
        <taxon>Fungi</taxon>
        <taxon>Dikarya</taxon>
        <taxon>Ascomycota</taxon>
        <taxon>Pezizomycotina</taxon>
        <taxon>Dothideomycetes</taxon>
        <taxon>Dothideomycetidae</taxon>
        <taxon>Capnodiales</taxon>
        <taxon>Capnodiaceae</taxon>
        <taxon>Polychaeton</taxon>
    </lineage>
</organism>
<keyword evidence="3" id="KW-1185">Reference proteome</keyword>
<dbReference type="EMBL" id="MU003767">
    <property type="protein sequence ID" value="KAF2725454.1"/>
    <property type="molecule type" value="Genomic_DNA"/>
</dbReference>
<dbReference type="AlphaFoldDB" id="A0A9P4QFG6"/>